<dbReference type="EMBL" id="VJZC01000014">
    <property type="protein sequence ID" value="MPY56366.1"/>
    <property type="molecule type" value="Genomic_DNA"/>
</dbReference>
<dbReference type="AlphaFoldDB" id="A0A5N8XB49"/>
<sequence>MIAVSVTLRGPGTESDPEPLFQPSPTNCGQYGPLASFIVDLDPDCSEVVIRLTYALKDGALDVFLSDLVSSADAAPLERLARRIPAYFGLSVTAVDPTDDANVRTVDLADVKKLLKVDFL</sequence>
<dbReference type="OrthoDB" id="3237462at2"/>
<dbReference type="RefSeq" id="WP_152769837.1">
    <property type="nucleotide sequence ID" value="NZ_VJZC01000014.1"/>
</dbReference>
<evidence type="ECO:0000313" key="1">
    <source>
        <dbReference type="EMBL" id="MPY56366.1"/>
    </source>
</evidence>
<protein>
    <submittedName>
        <fullName evidence="1">Uncharacterized protein</fullName>
    </submittedName>
</protein>
<dbReference type="Proteomes" id="UP000400924">
    <property type="component" value="Unassembled WGS sequence"/>
</dbReference>
<organism evidence="1 2">
    <name type="scientific">Streptomyces spongiae</name>
    <dbReference type="NCBI Taxonomy" id="565072"/>
    <lineage>
        <taxon>Bacteria</taxon>
        <taxon>Bacillati</taxon>
        <taxon>Actinomycetota</taxon>
        <taxon>Actinomycetes</taxon>
        <taxon>Kitasatosporales</taxon>
        <taxon>Streptomycetaceae</taxon>
        <taxon>Streptomyces</taxon>
    </lineage>
</organism>
<comment type="caution">
    <text evidence="1">The sequence shown here is derived from an EMBL/GenBank/DDBJ whole genome shotgun (WGS) entry which is preliminary data.</text>
</comment>
<gene>
    <name evidence="1" type="ORF">FNH08_03985</name>
</gene>
<keyword evidence="2" id="KW-1185">Reference proteome</keyword>
<reference evidence="1 2" key="1">
    <citation type="submission" date="2019-07" db="EMBL/GenBank/DDBJ databases">
        <title>New species of Amycolatopsis and Streptomyces.</title>
        <authorList>
            <person name="Duangmal K."/>
            <person name="Teo W.F.A."/>
            <person name="Lipun K."/>
        </authorList>
    </citation>
    <scope>NUCLEOTIDE SEQUENCE [LARGE SCALE GENOMIC DNA]</scope>
    <source>
        <strain evidence="1 2">NBRC 106415</strain>
    </source>
</reference>
<evidence type="ECO:0000313" key="2">
    <source>
        <dbReference type="Proteomes" id="UP000400924"/>
    </source>
</evidence>
<proteinExistence type="predicted"/>
<name>A0A5N8XB49_9ACTN</name>
<accession>A0A5N8XB49</accession>